<dbReference type="AlphaFoldDB" id="A0A9P6E3R9"/>
<dbReference type="EMBL" id="MU157974">
    <property type="protein sequence ID" value="KAF9521923.1"/>
    <property type="molecule type" value="Genomic_DNA"/>
</dbReference>
<accession>A0A9P6E3R9</accession>
<dbReference type="OrthoDB" id="2670291at2759"/>
<protein>
    <submittedName>
        <fullName evidence="1">Uncharacterized protein</fullName>
    </submittedName>
</protein>
<sequence length="1159" mass="129861">MSDLIQTAEAEKQGACEAATLIEEMAQEAIELRCSLQLLIGLYEENITRLQGPFATDEDHAYRSVILHAQNETCTRLDDLVDRLDNGGKRVVDTSSDEDVTQTSPLKVAALEPDPEEEPTKSQTRALGLVARNARFRPKRTRTEGLRSPISLQTSVSKPVSAVVVRIDGQVYGFLYLCAYVEIIDSRRYAQPSHGRSVDVDCPITTQVSNVDSLFETRLAKLTSTVYPMAFKLDRSLYVYMTEYFRELTPMRSLDGVEPNTVGDIDTDKEAPIILDRSLTVLEDVASLLLGRDEDLVPERLSVRLIDICNSTQSNVNYSITTRSVTRAVVNSATTNTTQIAPVTPKNKNVKAVQSSVTVMRDTPIGRRNDKGKARVIDSDCVATTSASCDESLTHITPLPDGSNDSFVFEDPYECGTHALWASVDAAALEKPAPFSKLVDIPAGRLHYEGKARIIDSDCVAATSASCDESSAHITSLPDGSDDSFVFEDPYECGTQTLWASVDAAVQEALEKPAPSSKLVDIPAGRPHYEGKARIIDSDCVAATSASCDESSAHITSLPHGSDDSFVFEYPYECGTQTLWASMDAAVQEALEKPAPSSKLVGMDEFDLLENEFAFDSPDIMKVLDLSEREALSRLVRYGDNQYFNLPFLENDSGSSLRFIAIHMKITVEKGTFGRELEYRCDRQSVDAIVGRMLEFLPTILMHEGTELHPALKPTTLLDGDVMERLADLGIGPTTGGMASGPAIGSPTPEYMNLEHFLDPRRCKTRIGVFDCIAPKHIFNDVDIEILDDSLRFREEMRKLCKANRLIFKTEQSRKTDYYRNGIQIYDANYYEFATSACDGRCTLFKPIIGNMWFVVISPPPVASFASRGELHQWFQKMTPPLDAADPEYIEFMTYPRKIVEIHPGETIIFPPGYRYEFFTTEQTVVNRVLYYSAHCLHLTEVARRFDALHPAAPYPFFASERLAYEDLCYMLLRFFNSTPQDNDQASRLSLNHRRSIMALISMVITPIQYINESYPKYNNIRDRNILLEGFIFAKTPAIRKVFSGITNLYYPETQGVEFRWIAGDRFCIVPDKNILDREDEVGVELARVTELLLGRSCQHGADYLFESGELWCRAAGGLDEMDEFAPEIYSNLLCKWAYGWSDFRLQVTLAVSNRYFEQ</sequence>
<proteinExistence type="predicted"/>
<evidence type="ECO:0000313" key="1">
    <source>
        <dbReference type="EMBL" id="KAF9521923.1"/>
    </source>
</evidence>
<dbReference type="Proteomes" id="UP000807306">
    <property type="component" value="Unassembled WGS sequence"/>
</dbReference>
<name>A0A9P6E3R9_9AGAR</name>
<comment type="caution">
    <text evidence="1">The sequence shown here is derived from an EMBL/GenBank/DDBJ whole genome shotgun (WGS) entry which is preliminary data.</text>
</comment>
<evidence type="ECO:0000313" key="2">
    <source>
        <dbReference type="Proteomes" id="UP000807306"/>
    </source>
</evidence>
<gene>
    <name evidence="1" type="ORF">CPB83DRAFT_900135</name>
</gene>
<reference evidence="1" key="1">
    <citation type="submission" date="2020-11" db="EMBL/GenBank/DDBJ databases">
        <authorList>
            <consortium name="DOE Joint Genome Institute"/>
            <person name="Ahrendt S."/>
            <person name="Riley R."/>
            <person name="Andreopoulos W."/>
            <person name="Labutti K."/>
            <person name="Pangilinan J."/>
            <person name="Ruiz-Duenas F.J."/>
            <person name="Barrasa J.M."/>
            <person name="Sanchez-Garcia M."/>
            <person name="Camarero S."/>
            <person name="Miyauchi S."/>
            <person name="Serrano A."/>
            <person name="Linde D."/>
            <person name="Babiker R."/>
            <person name="Drula E."/>
            <person name="Ayuso-Fernandez I."/>
            <person name="Pacheco R."/>
            <person name="Padilla G."/>
            <person name="Ferreira P."/>
            <person name="Barriuso J."/>
            <person name="Kellner H."/>
            <person name="Castanera R."/>
            <person name="Alfaro M."/>
            <person name="Ramirez L."/>
            <person name="Pisabarro A.G."/>
            <person name="Kuo A."/>
            <person name="Tritt A."/>
            <person name="Lipzen A."/>
            <person name="He G."/>
            <person name="Yan M."/>
            <person name="Ng V."/>
            <person name="Cullen D."/>
            <person name="Martin F."/>
            <person name="Rosso M.-N."/>
            <person name="Henrissat B."/>
            <person name="Hibbett D."/>
            <person name="Martinez A.T."/>
            <person name="Grigoriev I.V."/>
        </authorList>
    </citation>
    <scope>NUCLEOTIDE SEQUENCE</scope>
    <source>
        <strain evidence="1">CBS 506.95</strain>
    </source>
</reference>
<organism evidence="1 2">
    <name type="scientific">Crepidotus variabilis</name>
    <dbReference type="NCBI Taxonomy" id="179855"/>
    <lineage>
        <taxon>Eukaryota</taxon>
        <taxon>Fungi</taxon>
        <taxon>Dikarya</taxon>
        <taxon>Basidiomycota</taxon>
        <taxon>Agaricomycotina</taxon>
        <taxon>Agaricomycetes</taxon>
        <taxon>Agaricomycetidae</taxon>
        <taxon>Agaricales</taxon>
        <taxon>Agaricineae</taxon>
        <taxon>Crepidotaceae</taxon>
        <taxon>Crepidotus</taxon>
    </lineage>
</organism>
<keyword evidence="2" id="KW-1185">Reference proteome</keyword>